<feature type="coiled-coil region" evidence="2">
    <location>
        <begin position="1208"/>
        <end position="1242"/>
    </location>
</feature>
<feature type="compositionally biased region" description="Basic and acidic residues" evidence="3">
    <location>
        <begin position="490"/>
        <end position="499"/>
    </location>
</feature>
<dbReference type="Proteomes" id="UP000800036">
    <property type="component" value="Unassembled WGS sequence"/>
</dbReference>
<dbReference type="Gene3D" id="3.40.50.12360">
    <property type="match status" value="1"/>
</dbReference>
<feature type="compositionally biased region" description="Low complexity" evidence="3">
    <location>
        <begin position="285"/>
        <end position="301"/>
    </location>
</feature>
<feature type="region of interest" description="Disordered" evidence="3">
    <location>
        <begin position="1148"/>
        <end position="1182"/>
    </location>
</feature>
<dbReference type="SUPFAM" id="SSF54160">
    <property type="entry name" value="Chromo domain-like"/>
    <property type="match status" value="1"/>
</dbReference>
<keyword evidence="2" id="KW-0175">Coiled coil</keyword>
<feature type="compositionally biased region" description="Polar residues" evidence="3">
    <location>
        <begin position="192"/>
        <end position="202"/>
    </location>
</feature>
<dbReference type="OrthoDB" id="3647690at2759"/>
<feature type="compositionally biased region" description="Basic and acidic residues" evidence="3">
    <location>
        <begin position="1430"/>
        <end position="1440"/>
    </location>
</feature>
<evidence type="ECO:0000256" key="2">
    <source>
        <dbReference type="SAM" id="Coils"/>
    </source>
</evidence>
<feature type="coiled-coil region" evidence="2">
    <location>
        <begin position="1275"/>
        <end position="1347"/>
    </location>
</feature>
<keyword evidence="5" id="KW-1185">Reference proteome</keyword>
<evidence type="ECO:0000313" key="4">
    <source>
        <dbReference type="EMBL" id="KAF1967484.1"/>
    </source>
</evidence>
<proteinExistence type="predicted"/>
<feature type="compositionally biased region" description="Polar residues" evidence="3">
    <location>
        <begin position="535"/>
        <end position="544"/>
    </location>
</feature>
<feature type="compositionally biased region" description="Basic and acidic residues" evidence="3">
    <location>
        <begin position="629"/>
        <end position="650"/>
    </location>
</feature>
<feature type="region of interest" description="Disordered" evidence="3">
    <location>
        <begin position="226"/>
        <end position="361"/>
    </location>
</feature>
<feature type="compositionally biased region" description="Acidic residues" evidence="3">
    <location>
        <begin position="237"/>
        <end position="246"/>
    </location>
</feature>
<feature type="compositionally biased region" description="Low complexity" evidence="3">
    <location>
        <begin position="108"/>
        <end position="125"/>
    </location>
</feature>
<dbReference type="InterPro" id="IPR016197">
    <property type="entry name" value="Chromo-like_dom_sf"/>
</dbReference>
<accession>A0A6A5US53</accession>
<feature type="compositionally biased region" description="Polar residues" evidence="3">
    <location>
        <begin position="382"/>
        <end position="392"/>
    </location>
</feature>
<reference evidence="4" key="1">
    <citation type="journal article" date="2020" name="Stud. Mycol.">
        <title>101 Dothideomycetes genomes: a test case for predicting lifestyles and emergence of pathogens.</title>
        <authorList>
            <person name="Haridas S."/>
            <person name="Albert R."/>
            <person name="Binder M."/>
            <person name="Bloem J."/>
            <person name="Labutti K."/>
            <person name="Salamov A."/>
            <person name="Andreopoulos B."/>
            <person name="Baker S."/>
            <person name="Barry K."/>
            <person name="Bills G."/>
            <person name="Bluhm B."/>
            <person name="Cannon C."/>
            <person name="Castanera R."/>
            <person name="Culley D."/>
            <person name="Daum C."/>
            <person name="Ezra D."/>
            <person name="Gonzalez J."/>
            <person name="Henrissat B."/>
            <person name="Kuo A."/>
            <person name="Liang C."/>
            <person name="Lipzen A."/>
            <person name="Lutzoni F."/>
            <person name="Magnuson J."/>
            <person name="Mondo S."/>
            <person name="Nolan M."/>
            <person name="Ohm R."/>
            <person name="Pangilinan J."/>
            <person name="Park H.-J."/>
            <person name="Ramirez L."/>
            <person name="Alfaro M."/>
            <person name="Sun H."/>
            <person name="Tritt A."/>
            <person name="Yoshinaga Y."/>
            <person name="Zwiers L.-H."/>
            <person name="Turgeon B."/>
            <person name="Goodwin S."/>
            <person name="Spatafora J."/>
            <person name="Crous P."/>
            <person name="Grigoriev I."/>
        </authorList>
    </citation>
    <scope>NUCLEOTIDE SEQUENCE</scope>
    <source>
        <strain evidence="4">CBS 107.79</strain>
    </source>
</reference>
<sequence>MAPKKSKWKTEERRQTRVDNNWWEIKAIIGEKQVGNQPHYLVDWEGLNPETKRPWPTQWLSRDNVTKAAIAEWEKTKTAVAGATANPGVTAKRGRGRLRKENTVLKDAVPAAPPSVSSVSSSSSAGRAGRSEHALLRSSTRNTSISSAQGPSSHVAIDPRNPSSLEGYQYISQLDESQWQSQWQSQDPAPAHSQSAKSPTSSVLCHAFSSSDNSVHSLTESVSRAESSFWSTGVVQESEDEEDEFENNWSATYVPTSQTTGSASHITPSQPFLSHPLTNEDTSNSTSLDQSPPSPLLSIPETEPEVVLTAPTPAEEETIEESIVEDESGAQLPEESQQEVPDTFETDKSTQEELTDVPQSTVQELLIEDVQRSMQEEFADAPQSTAQDSYTQGVEAAQRQPQPELQSAAEESLVLDIQSTTQEQHDTVPVTASLCPADHQGKEAESEELTTILDSVVDTSSLAEEEPESRPSQEHSAVQSDQQSTTLSTELRDSQDPSRPHSVTPISQEQHAQVVSNNSLPSTQQEYLKDVGIDSGQSQVLTRPNSRHDSSQDSPDPPGTFVDNSSPVPRPPKQSLGTLESTHAPPRLRIPTSSSSAPDMSENGGKKPTWAEGLMAKFAAEAAAKAAIKKKERELERKRKRESRELESRAPSESLQGAARNHLEEQAAQSAHDMKQQSALPMSNVLPQDQPYEESVPPTSEIGTRSPSTIPNRDSLSHISTPLRTAAIPLPNSIPSAMQNQIQGNSGGSTSTPSGVDVGAPWGNTANGTEVERTSPVLEDIDMIEAPYDEDEDEDESLLNDDLHLQLQEFIVPLPIQGRQADQYRLESRVLSDLLVNLTRGVSNARRKVEEVFYKLRSIETHVDLISPENSTAQPNDTQQNLDRTFFTWTHDNCIKFRFLSALLARLQGRDLHVVLVIEKEDNARVFKFVESFLRGLNVSFDSPITGQSHNATDDAAHREAQLEDANKPNKDKKLLRITILSSTSTRLTREVHLAVCLDGKPDAAEIREKPWALKLDRSVVPILHLVIPRTIGHIDHYLSPRINITRRQHTIIATLSQFSNRGVIGQAVNYTPTKSYEVGFADEVVKFLLPSDEEPTLSEWPLPAIGSIKDIIEYQSQQSVEALEQAAPLPGAIAAGKRALIADSDREDPAKRMRFSSQPHTQAPIPRGGDFSPPTGSSTEHQRDYWKEDAIYHRTVLQGWVGQQARYEERRAKMQVLEDEKEAADKKYATSEERCAKLREQLNTRTADCVELHKRLEEQQSLNSLSEDEKILKIAEKDVQISNLNEELAKQKKATQDALEDKKRAEMLRDYAQNRFQEMESDHRNMSTEVEQLRAENAKMKRAENARPLAQQHYQMQEQLAAKQEERAGVENNILKKQLQVKVTENEKLKAELERLKSSRGLGGATRAASAGPRTPRPGSRAASPLPNGRDRVANLRNG</sequence>
<feature type="compositionally biased region" description="Polar residues" evidence="3">
    <location>
        <begin position="504"/>
        <end position="526"/>
    </location>
</feature>
<gene>
    <name evidence="4" type="ORF">BU23DRAFT_559395</name>
</gene>
<name>A0A6A5US53_9PLEO</name>
<feature type="compositionally biased region" description="Polar residues" evidence="3">
    <location>
        <begin position="137"/>
        <end position="152"/>
    </location>
</feature>
<feature type="region of interest" description="Disordered" evidence="3">
    <location>
        <begin position="374"/>
        <end position="714"/>
    </location>
</feature>
<evidence type="ECO:0008006" key="6">
    <source>
        <dbReference type="Google" id="ProtNLM"/>
    </source>
</evidence>
<feature type="region of interest" description="Disordered" evidence="3">
    <location>
        <begin position="1395"/>
        <end position="1440"/>
    </location>
</feature>
<protein>
    <recommendedName>
        <fullName evidence="6">Chromo domain-containing protein</fullName>
    </recommendedName>
</protein>
<feature type="region of interest" description="Disordered" evidence="3">
    <location>
        <begin position="84"/>
        <end position="164"/>
    </location>
</feature>
<feature type="compositionally biased region" description="Low complexity" evidence="3">
    <location>
        <begin position="616"/>
        <end position="626"/>
    </location>
</feature>
<dbReference type="InterPro" id="IPR038609">
    <property type="entry name" value="HDA1_su2/3_sf"/>
</dbReference>
<comment type="subunit">
    <text evidence="1">Component of the NuA4 histone acetyltransferase complex.</text>
</comment>
<dbReference type="EMBL" id="ML976732">
    <property type="protein sequence ID" value="KAF1967484.1"/>
    <property type="molecule type" value="Genomic_DNA"/>
</dbReference>
<feature type="compositionally biased region" description="Polar residues" evidence="3">
    <location>
        <begin position="676"/>
        <end position="687"/>
    </location>
</feature>
<feature type="region of interest" description="Disordered" evidence="3">
    <location>
        <begin position="179"/>
        <end position="202"/>
    </location>
</feature>
<evidence type="ECO:0000256" key="1">
    <source>
        <dbReference type="ARBA" id="ARBA00011353"/>
    </source>
</evidence>
<feature type="compositionally biased region" description="Polar residues" evidence="3">
    <location>
        <begin position="226"/>
        <end position="235"/>
    </location>
</feature>
<dbReference type="Gene3D" id="2.40.50.40">
    <property type="match status" value="1"/>
</dbReference>
<feature type="compositionally biased region" description="Polar residues" evidence="3">
    <location>
        <begin position="247"/>
        <end position="284"/>
    </location>
</feature>
<organism evidence="4 5">
    <name type="scientific">Bimuria novae-zelandiae CBS 107.79</name>
    <dbReference type="NCBI Taxonomy" id="1447943"/>
    <lineage>
        <taxon>Eukaryota</taxon>
        <taxon>Fungi</taxon>
        <taxon>Dikarya</taxon>
        <taxon>Ascomycota</taxon>
        <taxon>Pezizomycotina</taxon>
        <taxon>Dothideomycetes</taxon>
        <taxon>Pleosporomycetidae</taxon>
        <taxon>Pleosporales</taxon>
        <taxon>Massarineae</taxon>
        <taxon>Didymosphaeriaceae</taxon>
        <taxon>Bimuria</taxon>
    </lineage>
</organism>
<feature type="compositionally biased region" description="Polar residues" evidence="3">
    <location>
        <begin position="474"/>
        <end position="489"/>
    </location>
</feature>
<dbReference type="CDD" id="cd00024">
    <property type="entry name" value="CD_CSD"/>
    <property type="match status" value="1"/>
</dbReference>
<evidence type="ECO:0000256" key="3">
    <source>
        <dbReference type="SAM" id="MobiDB-lite"/>
    </source>
</evidence>
<feature type="compositionally biased region" description="Polar residues" evidence="3">
    <location>
        <begin position="697"/>
        <end position="714"/>
    </location>
</feature>
<evidence type="ECO:0000313" key="5">
    <source>
        <dbReference type="Proteomes" id="UP000800036"/>
    </source>
</evidence>
<feature type="compositionally biased region" description="Acidic residues" evidence="3">
    <location>
        <begin position="314"/>
        <end position="328"/>
    </location>
</feature>